<dbReference type="EMBL" id="WBWX01000017">
    <property type="protein sequence ID" value="KAB2790788.1"/>
    <property type="molecule type" value="Genomic_DNA"/>
</dbReference>
<dbReference type="InterPro" id="IPR029787">
    <property type="entry name" value="Nucleotide_cyclase"/>
</dbReference>
<dbReference type="CDD" id="cd07302">
    <property type="entry name" value="CHD"/>
    <property type="match status" value="1"/>
</dbReference>
<gene>
    <name evidence="2" type="ORF">F9L06_24495</name>
</gene>
<dbReference type="InterPro" id="IPR050697">
    <property type="entry name" value="Adenylyl/Guanylyl_Cyclase_3/4"/>
</dbReference>
<proteinExistence type="predicted"/>
<evidence type="ECO:0000259" key="1">
    <source>
        <dbReference type="PROSITE" id="PS50125"/>
    </source>
</evidence>
<evidence type="ECO:0000313" key="3">
    <source>
        <dbReference type="Proteomes" id="UP000441102"/>
    </source>
</evidence>
<dbReference type="PANTHER" id="PTHR43081">
    <property type="entry name" value="ADENYLATE CYCLASE, TERMINAL-DIFFERENTIATION SPECIFIC-RELATED"/>
    <property type="match status" value="1"/>
</dbReference>
<sequence>MKNAALTEIKRWLVSQGLLGRTECEILVGFCEGCRRHGIMISQGVLFIDTLHPVLESWGFFWDEDEGVEQSQQQFLRDNAEENAQIWLRSPFYAMQQAGQTELRVSLRGAETLPFLVLNELRDEGQTDYFAMIQRLCEVDTIGEMDNLYSRWSSKSDNGFSEGEVEALRELLPTLALSIKTAAVRRIAQSLVSVYLGRDPGRRVLQGRIARGAVDSIHTVLWFSDMADYTSLSEQVASGELIGLLNDYSEAAILSVTKNGGDVLKLIGDGTLAIFNAESPETAAQSALAARRELEERLQSLNRVRWDSGQVVTSIYLSLHVGEVFYGNIGSCDRLDFTVIGPAVNEVCRIASICNEIGRPLVISSAFRSLLPIKDTENFFSAGFHRLKGVRQPMEVYAEREG</sequence>
<dbReference type="Proteomes" id="UP000441102">
    <property type="component" value="Unassembled WGS sequence"/>
</dbReference>
<dbReference type="GO" id="GO:0035556">
    <property type="term" value="P:intracellular signal transduction"/>
    <property type="evidence" value="ECO:0007669"/>
    <property type="project" value="InterPro"/>
</dbReference>
<organism evidence="2 3">
    <name type="scientific">Brucella anthropi</name>
    <name type="common">Ochrobactrum anthropi</name>
    <dbReference type="NCBI Taxonomy" id="529"/>
    <lineage>
        <taxon>Bacteria</taxon>
        <taxon>Pseudomonadati</taxon>
        <taxon>Pseudomonadota</taxon>
        <taxon>Alphaproteobacteria</taxon>
        <taxon>Hyphomicrobiales</taxon>
        <taxon>Brucellaceae</taxon>
        <taxon>Brucella/Ochrobactrum group</taxon>
        <taxon>Brucella</taxon>
    </lineage>
</organism>
<dbReference type="RefSeq" id="WP_006470625.1">
    <property type="nucleotide sequence ID" value="NZ_WBWX01000017.1"/>
</dbReference>
<dbReference type="InterPro" id="IPR001054">
    <property type="entry name" value="A/G_cyclase"/>
</dbReference>
<dbReference type="GO" id="GO:0006171">
    <property type="term" value="P:cAMP biosynthetic process"/>
    <property type="evidence" value="ECO:0007669"/>
    <property type="project" value="TreeGrafter"/>
</dbReference>
<dbReference type="AlphaFoldDB" id="A0A6I0DHR3"/>
<dbReference type="Gene3D" id="3.30.70.1230">
    <property type="entry name" value="Nucleotide cyclase"/>
    <property type="match status" value="1"/>
</dbReference>
<feature type="domain" description="Guanylate cyclase" evidence="1">
    <location>
        <begin position="220"/>
        <end position="351"/>
    </location>
</feature>
<reference evidence="2 3" key="1">
    <citation type="submission" date="2019-09" db="EMBL/GenBank/DDBJ databases">
        <title>Taxonomic organization of the family Brucellaceae based on a phylogenomic approach.</title>
        <authorList>
            <person name="Leclercq S."/>
            <person name="Cloeckaert A."/>
            <person name="Zygmunt M.S."/>
        </authorList>
    </citation>
    <scope>NUCLEOTIDE SEQUENCE [LARGE SCALE GENOMIC DNA]</scope>
    <source>
        <strain evidence="2 3">CCUG 34461</strain>
    </source>
</reference>
<dbReference type="Pfam" id="PF00211">
    <property type="entry name" value="Guanylate_cyc"/>
    <property type="match status" value="1"/>
</dbReference>
<name>A0A6I0DHR3_BRUAN</name>
<comment type="caution">
    <text evidence="2">The sequence shown here is derived from an EMBL/GenBank/DDBJ whole genome shotgun (WGS) entry which is preliminary data.</text>
</comment>
<accession>A0A6I0DHR3</accession>
<protein>
    <submittedName>
        <fullName evidence="2">Adenylate/guanylate cyclase domain-containing protein</fullName>
    </submittedName>
</protein>
<dbReference type="SUPFAM" id="SSF55073">
    <property type="entry name" value="Nucleotide cyclase"/>
    <property type="match status" value="1"/>
</dbReference>
<dbReference type="PANTHER" id="PTHR43081:SF11">
    <property type="entry name" value="BLR2264 PROTEIN"/>
    <property type="match status" value="1"/>
</dbReference>
<dbReference type="PROSITE" id="PS50125">
    <property type="entry name" value="GUANYLATE_CYCLASE_2"/>
    <property type="match status" value="1"/>
</dbReference>
<dbReference type="GO" id="GO:0004016">
    <property type="term" value="F:adenylate cyclase activity"/>
    <property type="evidence" value="ECO:0007669"/>
    <property type="project" value="UniProtKB-ARBA"/>
</dbReference>
<evidence type="ECO:0000313" key="2">
    <source>
        <dbReference type="EMBL" id="KAB2790788.1"/>
    </source>
</evidence>